<dbReference type="Proteomes" id="UP001153269">
    <property type="component" value="Unassembled WGS sequence"/>
</dbReference>
<name>A0A9N7UCP2_PLEPL</name>
<feature type="transmembrane region" description="Helical" evidence="2">
    <location>
        <begin position="107"/>
        <end position="125"/>
    </location>
</feature>
<dbReference type="EMBL" id="CADEAL010001018">
    <property type="protein sequence ID" value="CAB1428082.1"/>
    <property type="molecule type" value="Genomic_DNA"/>
</dbReference>
<reference evidence="3" key="1">
    <citation type="submission" date="2020-03" db="EMBL/GenBank/DDBJ databases">
        <authorList>
            <person name="Weist P."/>
        </authorList>
    </citation>
    <scope>NUCLEOTIDE SEQUENCE</scope>
</reference>
<feature type="region of interest" description="Disordered" evidence="1">
    <location>
        <begin position="11"/>
        <end position="52"/>
    </location>
</feature>
<evidence type="ECO:0000256" key="1">
    <source>
        <dbReference type="SAM" id="MobiDB-lite"/>
    </source>
</evidence>
<gene>
    <name evidence="3" type="ORF">PLEPLA_LOCUS16036</name>
</gene>
<feature type="transmembrane region" description="Helical" evidence="2">
    <location>
        <begin position="61"/>
        <end position="87"/>
    </location>
</feature>
<evidence type="ECO:0000313" key="4">
    <source>
        <dbReference type="Proteomes" id="UP001153269"/>
    </source>
</evidence>
<proteinExistence type="predicted"/>
<accession>A0A9N7UCP2</accession>
<sequence>MSYRRVPRCMLGESPDPWDPGGSVRGRMDGQREGQTGSAAKSLTDGLIQESPAPPAGRRAALLLLLVASSPSSSILLIIINFLPPLLHLLDLLLLLTPVTSSMRPPFLPHIALCCFFGFSGAAAMKAASFDWELVQNQQAALGGGGAGV</sequence>
<evidence type="ECO:0000313" key="3">
    <source>
        <dbReference type="EMBL" id="CAB1428082.1"/>
    </source>
</evidence>
<protein>
    <submittedName>
        <fullName evidence="3">Uncharacterized protein</fullName>
    </submittedName>
</protein>
<evidence type="ECO:0000256" key="2">
    <source>
        <dbReference type="SAM" id="Phobius"/>
    </source>
</evidence>
<comment type="caution">
    <text evidence="3">The sequence shown here is derived from an EMBL/GenBank/DDBJ whole genome shotgun (WGS) entry which is preliminary data.</text>
</comment>
<keyword evidence="2" id="KW-1133">Transmembrane helix</keyword>
<keyword evidence="2" id="KW-0472">Membrane</keyword>
<keyword evidence="4" id="KW-1185">Reference proteome</keyword>
<dbReference type="AlphaFoldDB" id="A0A9N7UCP2"/>
<keyword evidence="2" id="KW-0812">Transmembrane</keyword>
<organism evidence="3 4">
    <name type="scientific">Pleuronectes platessa</name>
    <name type="common">European plaice</name>
    <dbReference type="NCBI Taxonomy" id="8262"/>
    <lineage>
        <taxon>Eukaryota</taxon>
        <taxon>Metazoa</taxon>
        <taxon>Chordata</taxon>
        <taxon>Craniata</taxon>
        <taxon>Vertebrata</taxon>
        <taxon>Euteleostomi</taxon>
        <taxon>Actinopterygii</taxon>
        <taxon>Neopterygii</taxon>
        <taxon>Teleostei</taxon>
        <taxon>Neoteleostei</taxon>
        <taxon>Acanthomorphata</taxon>
        <taxon>Carangaria</taxon>
        <taxon>Pleuronectiformes</taxon>
        <taxon>Pleuronectoidei</taxon>
        <taxon>Pleuronectidae</taxon>
        <taxon>Pleuronectes</taxon>
    </lineage>
</organism>